<reference evidence="7 8" key="1">
    <citation type="submission" date="2017-09" db="EMBL/GenBank/DDBJ databases">
        <title>Large-scale bioinformatics analysis of Bacillus genomes uncovers conserved roles of natural products in bacterial physiology.</title>
        <authorList>
            <consortium name="Agbiome Team Llc"/>
            <person name="Bleich R.M."/>
            <person name="Kirk G.J."/>
            <person name="Santa Maria K.C."/>
            <person name="Allen S.E."/>
            <person name="Farag S."/>
            <person name="Shank E.A."/>
            <person name="Bowers A."/>
        </authorList>
    </citation>
    <scope>NUCLEOTIDE SEQUENCE [LARGE SCALE GENOMIC DNA]</scope>
    <source>
        <strain evidence="7 8">AFS007900</strain>
    </source>
</reference>
<evidence type="ECO:0000313" key="7">
    <source>
        <dbReference type="EMBL" id="PEX45782.1"/>
    </source>
</evidence>
<accession>A0ABD6SLG6</accession>
<dbReference type="Pfam" id="PF01473">
    <property type="entry name" value="Choline_bind_1"/>
    <property type="match status" value="1"/>
</dbReference>
<dbReference type="Proteomes" id="UP000220502">
    <property type="component" value="Unassembled WGS sequence"/>
</dbReference>
<evidence type="ECO:0000256" key="1">
    <source>
        <dbReference type="ARBA" id="ARBA00007819"/>
    </source>
</evidence>
<evidence type="ECO:0000256" key="3">
    <source>
        <dbReference type="ARBA" id="ARBA00022737"/>
    </source>
</evidence>
<keyword evidence="2" id="KW-0800">Toxin</keyword>
<proteinExistence type="inferred from homology"/>
<evidence type="ECO:0000256" key="6">
    <source>
        <dbReference type="ARBA" id="ARBA00029653"/>
    </source>
</evidence>
<dbReference type="GO" id="GO:0030435">
    <property type="term" value="P:sporulation resulting in formation of a cellular spore"/>
    <property type="evidence" value="ECO:0007669"/>
    <property type="project" value="UniProtKB-KW"/>
</dbReference>
<protein>
    <recommendedName>
        <fullName evidence="6">Crystaline entomocidal protoxin</fullName>
    </recommendedName>
</protein>
<comment type="similarity">
    <text evidence="1">Belongs to the delta endotoxin family.</text>
</comment>
<gene>
    <name evidence="7" type="ORF">CN461_23455</name>
</gene>
<dbReference type="GO" id="GO:0090729">
    <property type="term" value="F:toxin activity"/>
    <property type="evidence" value="ECO:0007669"/>
    <property type="project" value="UniProtKB-KW"/>
</dbReference>
<evidence type="ECO:0000256" key="4">
    <source>
        <dbReference type="ARBA" id="ARBA00022969"/>
    </source>
</evidence>
<keyword evidence="3" id="KW-0677">Repeat</keyword>
<dbReference type="AlphaFoldDB" id="A0ABD6SLG6"/>
<organism evidence="7 8">
    <name type="scientific">Bacillus thuringiensis</name>
    <dbReference type="NCBI Taxonomy" id="1428"/>
    <lineage>
        <taxon>Bacteria</taxon>
        <taxon>Bacillati</taxon>
        <taxon>Bacillota</taxon>
        <taxon>Bacilli</taxon>
        <taxon>Bacillales</taxon>
        <taxon>Bacillaceae</taxon>
        <taxon>Bacillus</taxon>
        <taxon>Bacillus cereus group</taxon>
    </lineage>
</organism>
<dbReference type="Gene3D" id="2.10.270.20">
    <property type="match status" value="1"/>
</dbReference>
<comment type="caution">
    <text evidence="7">The sequence shown here is derived from an EMBL/GenBank/DDBJ whole genome shotgun (WGS) entry which is preliminary data.</text>
</comment>
<dbReference type="EMBL" id="NTXF01000037">
    <property type="protein sequence ID" value="PEX45782.1"/>
    <property type="molecule type" value="Genomic_DNA"/>
</dbReference>
<keyword evidence="5" id="KW-0843">Virulence</keyword>
<dbReference type="Gene3D" id="1.20.190.10">
    <property type="entry name" value="Pesticidal crystal protein, N-terminal domain"/>
    <property type="match status" value="1"/>
</dbReference>
<dbReference type="RefSeq" id="WP_097891175.1">
    <property type="nucleotide sequence ID" value="NZ_NTRM01000054.1"/>
</dbReference>
<name>A0ABD6SLG6_BACTU</name>
<evidence type="ECO:0000256" key="2">
    <source>
        <dbReference type="ARBA" id="ARBA00022656"/>
    </source>
</evidence>
<dbReference type="SUPFAM" id="SSF56849">
    <property type="entry name" value="delta-Endotoxin (insectocide), N-terminal domain"/>
    <property type="match status" value="1"/>
</dbReference>
<keyword evidence="4" id="KW-0749">Sporulation</keyword>
<sequence>MYSVNQAKDVNDKFTSLMHFTQQENNAIVDLPIYTKVAAAHILFLKYLKTHGTDPKPFRYDKSSTLNAEFKTDNIESIINTYAKYIEDTFKKGDNDLTTLLKTRDKKIAEKRNLIVPGISINLGTESRIHTLDKEIKGINDLKVEEKRELYRNLTVSEGSFEAISGKKITYTNFGWIKNDGKWYYLSLYSGFQNYDHKTFDKGEMVTGWLQPYEGNTYYLSPADGTKNDDGKVFNKGEMTTGWMQVGKKSTWDGKHSSWYYLDNKEGNKDFKDTTGRMLHDETARVKNKEGDFKKHYFNENGTWGDN</sequence>
<dbReference type="SUPFAM" id="SSF69360">
    <property type="entry name" value="Cell wall binding repeat"/>
    <property type="match status" value="1"/>
</dbReference>
<dbReference type="InterPro" id="IPR036716">
    <property type="entry name" value="Pest_crys_N_sf"/>
</dbReference>
<evidence type="ECO:0000256" key="5">
    <source>
        <dbReference type="ARBA" id="ARBA00023026"/>
    </source>
</evidence>
<evidence type="ECO:0000313" key="8">
    <source>
        <dbReference type="Proteomes" id="UP000220502"/>
    </source>
</evidence>
<dbReference type="InterPro" id="IPR018337">
    <property type="entry name" value="Cell_wall/Cho-bd_repeat"/>
</dbReference>